<dbReference type="GO" id="GO:0016020">
    <property type="term" value="C:membrane"/>
    <property type="evidence" value="ECO:0007669"/>
    <property type="project" value="UniProtKB-SubCell"/>
</dbReference>
<gene>
    <name evidence="8" type="ORF">HHI36_010354</name>
</gene>
<keyword evidence="5 6" id="KW-0472">Membrane</keyword>
<proteinExistence type="predicted"/>
<evidence type="ECO:0000259" key="7">
    <source>
        <dbReference type="Pfam" id="PF01061"/>
    </source>
</evidence>
<keyword evidence="4 6" id="KW-1133">Transmembrane helix</keyword>
<feature type="transmembrane region" description="Helical" evidence="6">
    <location>
        <begin position="177"/>
        <end position="199"/>
    </location>
</feature>
<organism evidence="8 9">
    <name type="scientific">Cryptolaemus montrouzieri</name>
    <dbReference type="NCBI Taxonomy" id="559131"/>
    <lineage>
        <taxon>Eukaryota</taxon>
        <taxon>Metazoa</taxon>
        <taxon>Ecdysozoa</taxon>
        <taxon>Arthropoda</taxon>
        <taxon>Hexapoda</taxon>
        <taxon>Insecta</taxon>
        <taxon>Pterygota</taxon>
        <taxon>Neoptera</taxon>
        <taxon>Endopterygota</taxon>
        <taxon>Coleoptera</taxon>
        <taxon>Polyphaga</taxon>
        <taxon>Cucujiformia</taxon>
        <taxon>Coccinelloidea</taxon>
        <taxon>Coccinellidae</taxon>
        <taxon>Scymninae</taxon>
        <taxon>Scymnini</taxon>
        <taxon>Cryptolaemus</taxon>
    </lineage>
</organism>
<feature type="transmembrane region" description="Helical" evidence="6">
    <location>
        <begin position="67"/>
        <end position="89"/>
    </location>
</feature>
<evidence type="ECO:0000256" key="6">
    <source>
        <dbReference type="SAM" id="Phobius"/>
    </source>
</evidence>
<feature type="transmembrane region" description="Helical" evidence="6">
    <location>
        <begin position="28"/>
        <end position="55"/>
    </location>
</feature>
<dbReference type="InterPro" id="IPR013525">
    <property type="entry name" value="ABC2_TM"/>
</dbReference>
<dbReference type="Proteomes" id="UP001516400">
    <property type="component" value="Unassembled WGS sequence"/>
</dbReference>
<evidence type="ECO:0000256" key="5">
    <source>
        <dbReference type="ARBA" id="ARBA00023136"/>
    </source>
</evidence>
<feature type="domain" description="ABC-2 type transporter transmembrane" evidence="7">
    <location>
        <begin position="4"/>
        <end position="143"/>
    </location>
</feature>
<dbReference type="InterPro" id="IPR050352">
    <property type="entry name" value="ABCG_transporters"/>
</dbReference>
<evidence type="ECO:0000313" key="8">
    <source>
        <dbReference type="EMBL" id="KAL3266170.1"/>
    </source>
</evidence>
<feature type="transmembrane region" description="Helical" evidence="6">
    <location>
        <begin position="122"/>
        <end position="144"/>
    </location>
</feature>
<sequence length="213" mass="24421">MPAVLKFPSEVNILKKEWYNNWYKLRTYFMAFILVDMPLQVMFVLSYLIGSFLLSGQILEWIRLSKVFLVMFLSSVIASSMGIFFGTIVNPINGTFLGAIMLALMLVVAGFLILFNHMSATMYLLSYISYISYAISALVQAIYINRGTIPCPEDVEYCPYSVSVEFLKEMGMDKTNFWGDIAFLFLNIIALRIISFCTLKTPYQEYNGLKCYM</sequence>
<comment type="subcellular location">
    <subcellularLocation>
        <location evidence="1">Membrane</location>
        <topology evidence="1">Multi-pass membrane protein</topology>
    </subcellularLocation>
</comment>
<keyword evidence="9" id="KW-1185">Reference proteome</keyword>
<keyword evidence="3 6" id="KW-0812">Transmembrane</keyword>
<dbReference type="Pfam" id="PF01061">
    <property type="entry name" value="ABC2_membrane"/>
    <property type="match status" value="1"/>
</dbReference>
<protein>
    <recommendedName>
        <fullName evidence="7">ABC-2 type transporter transmembrane domain-containing protein</fullName>
    </recommendedName>
</protein>
<keyword evidence="2" id="KW-0813">Transport</keyword>
<dbReference type="PANTHER" id="PTHR48041:SF32">
    <property type="entry name" value="PROTEIN WHITE-LIKE PROTEIN"/>
    <property type="match status" value="1"/>
</dbReference>
<evidence type="ECO:0000256" key="4">
    <source>
        <dbReference type="ARBA" id="ARBA00022989"/>
    </source>
</evidence>
<dbReference type="PANTHER" id="PTHR48041">
    <property type="entry name" value="ABC TRANSPORTER G FAMILY MEMBER 28"/>
    <property type="match status" value="1"/>
</dbReference>
<evidence type="ECO:0000256" key="1">
    <source>
        <dbReference type="ARBA" id="ARBA00004141"/>
    </source>
</evidence>
<reference evidence="8 9" key="1">
    <citation type="journal article" date="2021" name="BMC Biol.">
        <title>Horizontally acquired antibacterial genes associated with adaptive radiation of ladybird beetles.</title>
        <authorList>
            <person name="Li H.S."/>
            <person name="Tang X.F."/>
            <person name="Huang Y.H."/>
            <person name="Xu Z.Y."/>
            <person name="Chen M.L."/>
            <person name="Du X.Y."/>
            <person name="Qiu B.Y."/>
            <person name="Chen P.T."/>
            <person name="Zhang W."/>
            <person name="Slipinski A."/>
            <person name="Escalona H.E."/>
            <person name="Waterhouse R.M."/>
            <person name="Zwick A."/>
            <person name="Pang H."/>
        </authorList>
    </citation>
    <scope>NUCLEOTIDE SEQUENCE [LARGE SCALE GENOMIC DNA]</scope>
    <source>
        <strain evidence="8">SYSU2018</strain>
    </source>
</reference>
<evidence type="ECO:0000256" key="3">
    <source>
        <dbReference type="ARBA" id="ARBA00022692"/>
    </source>
</evidence>
<name>A0ABD2MIP7_9CUCU</name>
<feature type="transmembrane region" description="Helical" evidence="6">
    <location>
        <begin position="95"/>
        <end position="115"/>
    </location>
</feature>
<accession>A0ABD2MIP7</accession>
<comment type="caution">
    <text evidence="8">The sequence shown here is derived from an EMBL/GenBank/DDBJ whole genome shotgun (WGS) entry which is preliminary data.</text>
</comment>
<evidence type="ECO:0000313" key="9">
    <source>
        <dbReference type="Proteomes" id="UP001516400"/>
    </source>
</evidence>
<evidence type="ECO:0000256" key="2">
    <source>
        <dbReference type="ARBA" id="ARBA00022448"/>
    </source>
</evidence>
<dbReference type="AlphaFoldDB" id="A0ABD2MIP7"/>
<dbReference type="EMBL" id="JABFTP020000001">
    <property type="protein sequence ID" value="KAL3266170.1"/>
    <property type="molecule type" value="Genomic_DNA"/>
</dbReference>